<organism evidence="2 3">
    <name type="scientific">Nocardia panacis</name>
    <dbReference type="NCBI Taxonomy" id="2340916"/>
    <lineage>
        <taxon>Bacteria</taxon>
        <taxon>Bacillati</taxon>
        <taxon>Actinomycetota</taxon>
        <taxon>Actinomycetes</taxon>
        <taxon>Mycobacteriales</taxon>
        <taxon>Nocardiaceae</taxon>
        <taxon>Nocardia</taxon>
    </lineage>
</organism>
<evidence type="ECO:0000256" key="1">
    <source>
        <dbReference type="SAM" id="MobiDB-lite"/>
    </source>
</evidence>
<comment type="caution">
    <text evidence="2">The sequence shown here is derived from an EMBL/GenBank/DDBJ whole genome shotgun (WGS) entry which is preliminary data.</text>
</comment>
<evidence type="ECO:0000313" key="3">
    <source>
        <dbReference type="Proteomes" id="UP000266677"/>
    </source>
</evidence>
<dbReference type="InterPro" id="IPR021145">
    <property type="entry name" value="Portal_protein_SPP1_Gp6-like"/>
</dbReference>
<name>A0A3A4KI75_9NOCA</name>
<dbReference type="RefSeq" id="WP_120037730.1">
    <property type="nucleotide sequence ID" value="NZ_QZFU01000010.1"/>
</dbReference>
<keyword evidence="3" id="KW-1185">Reference proteome</keyword>
<dbReference type="EMBL" id="QZFU01000010">
    <property type="protein sequence ID" value="RJO79319.1"/>
    <property type="molecule type" value="Genomic_DNA"/>
</dbReference>
<feature type="compositionally biased region" description="Polar residues" evidence="1">
    <location>
        <begin position="474"/>
        <end position="487"/>
    </location>
</feature>
<feature type="region of interest" description="Disordered" evidence="1">
    <location>
        <begin position="466"/>
        <end position="487"/>
    </location>
</feature>
<reference evidence="2 3" key="1">
    <citation type="submission" date="2018-09" db="EMBL/GenBank/DDBJ databases">
        <title>YIM PH21274 draft genome.</title>
        <authorList>
            <person name="Miao C."/>
        </authorList>
    </citation>
    <scope>NUCLEOTIDE SEQUENCE [LARGE SCALE GENOMIC DNA]</scope>
    <source>
        <strain evidence="2 3">YIM PH 21724</strain>
    </source>
</reference>
<dbReference type="OrthoDB" id="1780383at2"/>
<accession>A0A3A4KI75</accession>
<gene>
    <name evidence="2" type="ORF">D5S18_03030</name>
</gene>
<dbReference type="AlphaFoldDB" id="A0A3A4KI75"/>
<protein>
    <submittedName>
        <fullName evidence="2">Phage portal protein</fullName>
    </submittedName>
</protein>
<proteinExistence type="predicted"/>
<evidence type="ECO:0000313" key="2">
    <source>
        <dbReference type="EMBL" id="RJO79319.1"/>
    </source>
</evidence>
<sequence>MNLSTLGLLSDDEQQQFNRVWLLIERHEIANRTAKAYYEGRQRVRSLDIAIPRRIAPLVHTVVGWAGVAVDVLDERLDWLGWVEQGADYGLTEIYRRNELDTDSSLAHVDSLVYGCDFITVGTGDDVHPLITVESPLHMSGIRDVRTRRLSVAVSRYWDDDRKVYTSARLYLPDQTVYLERGELGAGPWRVYDRDQHNLGRLPVVQMANHPTASRPFGRSEITRGVRGLVDNAVRTLGAMELNREFFSAPRLWATGVAPEQFAKADGSAVTGWEAVIGRMMAIPHDEDSPDAKPAVGQFEQGRPGPYLDYLRGLAQLLSAETAIPPMMLGFATDTAASADAIRAMESRLVKRAERRQLMFGRAWREVGRLALLIRDGAIPADYDRVVGLDWRDAATPTMAAEADSTTKLVQAQILPASSPVTWRRIGLTEIEQRQVEQDLRRGRVQQLVAGLPGAAAHVQATKPDVAQAAMRSGSVSTGDSAGNQTA</sequence>
<dbReference type="Proteomes" id="UP000266677">
    <property type="component" value="Unassembled WGS sequence"/>
</dbReference>
<dbReference type="Pfam" id="PF05133">
    <property type="entry name" value="SPP1_portal"/>
    <property type="match status" value="1"/>
</dbReference>